<proteinExistence type="predicted"/>
<sequence length="52" mass="5890">MGRNNNQGHSKNKSSLPQTPKNEKIAPNEVQEEFAQEIADLTRRAPKKTTKK</sequence>
<gene>
    <name evidence="2" type="ORF">ACFP56_16460</name>
</gene>
<feature type="region of interest" description="Disordered" evidence="1">
    <location>
        <begin position="1"/>
        <end position="52"/>
    </location>
</feature>
<reference evidence="3" key="1">
    <citation type="journal article" date="2019" name="Int. J. Syst. Evol. Microbiol.">
        <title>The Global Catalogue of Microorganisms (GCM) 10K type strain sequencing project: providing services to taxonomists for standard genome sequencing and annotation.</title>
        <authorList>
            <consortium name="The Broad Institute Genomics Platform"/>
            <consortium name="The Broad Institute Genome Sequencing Center for Infectious Disease"/>
            <person name="Wu L."/>
            <person name="Ma J."/>
        </authorList>
    </citation>
    <scope>NUCLEOTIDE SEQUENCE [LARGE SCALE GENOMIC DNA]</scope>
    <source>
        <strain evidence="3">PCU 280</strain>
    </source>
</reference>
<evidence type="ECO:0000313" key="3">
    <source>
        <dbReference type="Proteomes" id="UP001596233"/>
    </source>
</evidence>
<dbReference type="InterPro" id="IPR025435">
    <property type="entry name" value="YfhD-like"/>
</dbReference>
<accession>A0ABW1V9D3</accession>
<protein>
    <submittedName>
        <fullName evidence="2">YfhD family protein</fullName>
    </submittedName>
</protein>
<keyword evidence="3" id="KW-1185">Reference proteome</keyword>
<dbReference type="Pfam" id="PF14151">
    <property type="entry name" value="YfhD"/>
    <property type="match status" value="1"/>
</dbReference>
<evidence type="ECO:0000313" key="2">
    <source>
        <dbReference type="EMBL" id="MFC6334223.1"/>
    </source>
</evidence>
<dbReference type="EMBL" id="JBHSTE010000005">
    <property type="protein sequence ID" value="MFC6334223.1"/>
    <property type="molecule type" value="Genomic_DNA"/>
</dbReference>
<dbReference type="Proteomes" id="UP001596233">
    <property type="component" value="Unassembled WGS sequence"/>
</dbReference>
<dbReference type="RefSeq" id="WP_379236513.1">
    <property type="nucleotide sequence ID" value="NZ_JBHSTE010000005.1"/>
</dbReference>
<evidence type="ECO:0000256" key="1">
    <source>
        <dbReference type="SAM" id="MobiDB-lite"/>
    </source>
</evidence>
<organism evidence="2 3">
    <name type="scientific">Paenibacillus septentrionalis</name>
    <dbReference type="NCBI Taxonomy" id="429342"/>
    <lineage>
        <taxon>Bacteria</taxon>
        <taxon>Bacillati</taxon>
        <taxon>Bacillota</taxon>
        <taxon>Bacilli</taxon>
        <taxon>Bacillales</taxon>
        <taxon>Paenibacillaceae</taxon>
        <taxon>Paenibacillus</taxon>
    </lineage>
</organism>
<name>A0ABW1V9D3_9BACL</name>
<feature type="compositionally biased region" description="Polar residues" evidence="1">
    <location>
        <begin position="1"/>
        <end position="20"/>
    </location>
</feature>
<comment type="caution">
    <text evidence="2">The sequence shown here is derived from an EMBL/GenBank/DDBJ whole genome shotgun (WGS) entry which is preliminary data.</text>
</comment>